<dbReference type="PANTHER" id="PTHR37813:SF1">
    <property type="entry name" value="FELS-2 PROPHAGE PROTEIN"/>
    <property type="match status" value="1"/>
</dbReference>
<feature type="domain" description="Bacteriophage tail tape measure C-terminal" evidence="3">
    <location>
        <begin position="715"/>
        <end position="782"/>
    </location>
</feature>
<keyword evidence="1" id="KW-1188">Viral release from host cell</keyword>
<comment type="caution">
    <text evidence="5">The sequence shown here is derived from an EMBL/GenBank/DDBJ whole genome shotgun (WGS) entry which is preliminary data.</text>
</comment>
<evidence type="ECO:0000259" key="3">
    <source>
        <dbReference type="Pfam" id="PF09718"/>
    </source>
</evidence>
<dbReference type="Pfam" id="PF09718">
    <property type="entry name" value="Tape_meas_lam_C"/>
    <property type="match status" value="1"/>
</dbReference>
<dbReference type="RefSeq" id="WP_264515556.1">
    <property type="nucleotide sequence ID" value="NZ_JAPDDR010000011.1"/>
</dbReference>
<feature type="transmembrane region" description="Helical" evidence="2">
    <location>
        <begin position="384"/>
        <end position="407"/>
    </location>
</feature>
<evidence type="ECO:0000256" key="1">
    <source>
        <dbReference type="ARBA" id="ARBA00022612"/>
    </source>
</evidence>
<evidence type="ECO:0000313" key="6">
    <source>
        <dbReference type="Proteomes" id="UP001165653"/>
    </source>
</evidence>
<dbReference type="PANTHER" id="PTHR37813">
    <property type="entry name" value="FELS-2 PROPHAGE PROTEIN"/>
    <property type="match status" value="1"/>
</dbReference>
<dbReference type="InterPro" id="IPR006431">
    <property type="entry name" value="Phage_tape_meas_C"/>
</dbReference>
<dbReference type="Proteomes" id="UP001165653">
    <property type="component" value="Unassembled WGS sequence"/>
</dbReference>
<evidence type="ECO:0000259" key="4">
    <source>
        <dbReference type="Pfam" id="PF10145"/>
    </source>
</evidence>
<sequence>MALLGTLQVRMRLDTAAFGQKFNSFTKDLEKRAKGFSRGLSGLTDFGSLVGSAGIGAALTQGISAAGNFESTINQVAAAADLGKSAITGLTESALAMSKGTVFSANQTAEAMLALAKAGMSPADQAAGGLVATMQLAASEGLDLAFSAERIAEAMGAFKLQAADASSIADALAGASVASTASVEGLAQALQQVGTVAKQKGVSLQDTSAALALFAQNGLKGSDAGTSLKTMLSRLIPETDKAADAMEKYGLKFINSEGAFLSLSEVSEQLRQKLGGLSAAQQSSALQTIFGSDAIRAAAILTQEGAGGLQAYIDATKDKNAAEKLSEARTQGFNGAMLRLRNTFEQIAIGISRGGFLEALTKIATKGAEFVTRLSTLPDWVKNIGIGFAVAGALIPPFALAISQLVLAGPALLTGLGAVTGFLLGPWGLAIMGAIGAGILFKDELISACEGLKSWFAGWLDENQLLLAEFGVAWEGLVTALQPLWEAIKTGFSLIGQAILSAFGANGANVMQAFGSQAGSVLQGLVMLGTRVVQELTTVVNWIATYVPLAAGKLHELYTTISKWLSDTRAMWVDIWNGLVQDLENAWIEIKTTLRASADAIMEFWRNYDWLELGQAIIDGIVHGLKAGASTVIQAAKDLGQSVIDGAKGILRSNSPSKVFIGIGEDVGNGFVIGIRKKISEAGKAVQQLVSTNPGSFGASFMASATRNIVGPDADKQFKAWTESISKGAIQVQSAWSSAMTHVGSAIDEFVKTGKLNFSDLVRSIIADLASTALKSAFNGLLQGILGATGGMFGGSTGSTGGGILSGLGSIFGGIFGGMASFEGGGYTGTGSRSGGLDGRGGRLALLHPKETVIDHAAIKRDARGSQRPQVHAPISIVLQPGVSHEELARIMPTVQQGIIKTLLETIPRGGRFASAFGQ</sequence>
<keyword evidence="6" id="KW-1185">Reference proteome</keyword>
<gene>
    <name evidence="5" type="ORF">OJ996_20560</name>
</gene>
<dbReference type="NCBIfam" id="TIGR01760">
    <property type="entry name" value="tape_meas_TP901"/>
    <property type="match status" value="1"/>
</dbReference>
<protein>
    <submittedName>
        <fullName evidence="5">Phage tail tape measure protein</fullName>
    </submittedName>
</protein>
<proteinExistence type="predicted"/>
<evidence type="ECO:0000313" key="5">
    <source>
        <dbReference type="EMBL" id="MCW1915992.1"/>
    </source>
</evidence>
<reference evidence="5" key="1">
    <citation type="submission" date="2022-10" db="EMBL/GenBank/DDBJ databases">
        <title>Luteolibacter sp. GHJ8, whole genome shotgun sequencing project.</title>
        <authorList>
            <person name="Zhao G."/>
            <person name="Shen L."/>
        </authorList>
    </citation>
    <scope>NUCLEOTIDE SEQUENCE</scope>
    <source>
        <strain evidence="5">GHJ8</strain>
    </source>
</reference>
<dbReference type="Pfam" id="PF10145">
    <property type="entry name" value="PhageMin_Tail"/>
    <property type="match status" value="1"/>
</dbReference>
<evidence type="ECO:0000256" key="2">
    <source>
        <dbReference type="SAM" id="Phobius"/>
    </source>
</evidence>
<accession>A0ABT3G8N7</accession>
<keyword evidence="2" id="KW-0472">Membrane</keyword>
<dbReference type="InterPro" id="IPR010090">
    <property type="entry name" value="Phage_tape_meas"/>
</dbReference>
<organism evidence="5 6">
    <name type="scientific">Luteolibacter rhizosphaerae</name>
    <dbReference type="NCBI Taxonomy" id="2989719"/>
    <lineage>
        <taxon>Bacteria</taxon>
        <taxon>Pseudomonadati</taxon>
        <taxon>Verrucomicrobiota</taxon>
        <taxon>Verrucomicrobiia</taxon>
        <taxon>Verrucomicrobiales</taxon>
        <taxon>Verrucomicrobiaceae</taxon>
        <taxon>Luteolibacter</taxon>
    </lineage>
</organism>
<keyword evidence="2" id="KW-1133">Transmembrane helix</keyword>
<keyword evidence="2" id="KW-0812">Transmembrane</keyword>
<name>A0ABT3G8N7_9BACT</name>
<dbReference type="EMBL" id="JAPDDR010000011">
    <property type="protein sequence ID" value="MCW1915992.1"/>
    <property type="molecule type" value="Genomic_DNA"/>
</dbReference>
<feature type="transmembrane region" description="Helical" evidence="2">
    <location>
        <begin position="419"/>
        <end position="441"/>
    </location>
</feature>
<feature type="domain" description="Phage tail tape measure protein" evidence="4">
    <location>
        <begin position="92"/>
        <end position="291"/>
    </location>
</feature>